<dbReference type="InterPro" id="IPR014810">
    <property type="entry name" value="Fcf2_C"/>
</dbReference>
<feature type="compositionally biased region" description="Basic residues" evidence="3">
    <location>
        <begin position="216"/>
        <end position="228"/>
    </location>
</feature>
<dbReference type="Pfam" id="PF08698">
    <property type="entry name" value="Fcf2"/>
    <property type="match status" value="1"/>
</dbReference>
<dbReference type="GO" id="GO:0003723">
    <property type="term" value="F:RNA binding"/>
    <property type="evidence" value="ECO:0007669"/>
    <property type="project" value="TreeGrafter"/>
</dbReference>
<feature type="region of interest" description="Disordered" evidence="3">
    <location>
        <begin position="14"/>
        <end position="45"/>
    </location>
</feature>
<sequence length="228" mass="26559">MESEGIQDLFAALKQAGNGSQISPEENGQNGARLQENDFDQDKLEFDEDSKIARQQQTFHDIEQRLRSLPRMQTGFDALSGGKDEAKSVRKVEDPVSILHMRKKDAQTKKPSTSEQWFTLPKPELTRELKRDLLLLKHRAALDPKRHYKKDKWQVPERFSVGTIVEDKSEFFSSRITKKERKNTTLESLMANDDTNRYFKRKYGEVQSKKTSGAKGHYKKVRERRKKM</sequence>
<keyword evidence="2" id="KW-0539">Nucleus</keyword>
<reference evidence="6" key="1">
    <citation type="submission" date="2016-03" db="EMBL/GenBank/DDBJ databases">
        <authorList>
            <person name="Devillers Hugo."/>
        </authorList>
    </citation>
    <scope>NUCLEOTIDE SEQUENCE [LARGE SCALE GENOMIC DNA]</scope>
</reference>
<dbReference type="Proteomes" id="UP000191144">
    <property type="component" value="Chromosome A"/>
</dbReference>
<proteinExistence type="predicted"/>
<feature type="compositionally biased region" description="Polar residues" evidence="3">
    <location>
        <begin position="17"/>
        <end position="32"/>
    </location>
</feature>
<evidence type="ECO:0000259" key="4">
    <source>
        <dbReference type="Pfam" id="PF08698"/>
    </source>
</evidence>
<dbReference type="GO" id="GO:0006396">
    <property type="term" value="P:RNA processing"/>
    <property type="evidence" value="ECO:0007669"/>
    <property type="project" value="TreeGrafter"/>
</dbReference>
<feature type="domain" description="Fcf2 pre-rRNA processing C-terminal" evidence="4">
    <location>
        <begin position="110"/>
        <end position="202"/>
    </location>
</feature>
<evidence type="ECO:0000256" key="1">
    <source>
        <dbReference type="ARBA" id="ARBA00004604"/>
    </source>
</evidence>
<evidence type="ECO:0000256" key="2">
    <source>
        <dbReference type="ARBA" id="ARBA00023242"/>
    </source>
</evidence>
<feature type="region of interest" description="Disordered" evidence="3">
    <location>
        <begin position="205"/>
        <end position="228"/>
    </location>
</feature>
<protein>
    <submittedName>
        <fullName evidence="5">LAME_0A02960g1_1</fullName>
    </submittedName>
</protein>
<name>A0A1G4INI7_9SACH</name>
<evidence type="ECO:0000313" key="6">
    <source>
        <dbReference type="Proteomes" id="UP000191144"/>
    </source>
</evidence>
<dbReference type="EMBL" id="LT598483">
    <property type="protein sequence ID" value="SCU78006.1"/>
    <property type="molecule type" value="Genomic_DNA"/>
</dbReference>
<feature type="compositionally biased region" description="Basic and acidic residues" evidence="3">
    <location>
        <begin position="82"/>
        <end position="94"/>
    </location>
</feature>
<evidence type="ECO:0000313" key="5">
    <source>
        <dbReference type="EMBL" id="SCU78006.1"/>
    </source>
</evidence>
<dbReference type="GO" id="GO:0005730">
    <property type="term" value="C:nucleolus"/>
    <property type="evidence" value="ECO:0007669"/>
    <property type="project" value="UniProtKB-SubCell"/>
</dbReference>
<keyword evidence="6" id="KW-1185">Reference proteome</keyword>
<comment type="subcellular location">
    <subcellularLocation>
        <location evidence="1">Nucleus</location>
        <location evidence="1">Nucleolus</location>
    </subcellularLocation>
</comment>
<feature type="region of interest" description="Disordered" evidence="3">
    <location>
        <begin position="74"/>
        <end position="116"/>
    </location>
</feature>
<organism evidence="5 6">
    <name type="scientific">Lachancea meyersii CBS 8951</name>
    <dbReference type="NCBI Taxonomy" id="1266667"/>
    <lineage>
        <taxon>Eukaryota</taxon>
        <taxon>Fungi</taxon>
        <taxon>Dikarya</taxon>
        <taxon>Ascomycota</taxon>
        <taxon>Saccharomycotina</taxon>
        <taxon>Saccharomycetes</taxon>
        <taxon>Saccharomycetales</taxon>
        <taxon>Saccharomycetaceae</taxon>
        <taxon>Lachancea</taxon>
    </lineage>
</organism>
<accession>A0A1G4INI7</accession>
<dbReference type="AlphaFoldDB" id="A0A1G4INI7"/>
<gene>
    <name evidence="5" type="ORF">LAME_0A02960G</name>
</gene>
<evidence type="ECO:0000256" key="3">
    <source>
        <dbReference type="SAM" id="MobiDB-lite"/>
    </source>
</evidence>
<dbReference type="InterPro" id="IPR039883">
    <property type="entry name" value="Fcf2/DNTTIP2"/>
</dbReference>
<dbReference type="PANTHER" id="PTHR21686:SF12">
    <property type="entry name" value="DEOXYNUCLEOTIDYLTRANSFERASE TERMINAL-INTERACTING PROTEIN 2"/>
    <property type="match status" value="1"/>
</dbReference>
<dbReference type="PANTHER" id="PTHR21686">
    <property type="entry name" value="DEOXYNUCLEOTIDYLTRANSFERASE TERMINAL-INTERACTING PROTEIN 2"/>
    <property type="match status" value="1"/>
</dbReference>
<dbReference type="OrthoDB" id="427886at2759"/>